<keyword evidence="2" id="KW-1185">Reference proteome</keyword>
<protein>
    <submittedName>
        <fullName evidence="3">Spermidine coumaroyl-CoA acyltransferase</fullName>
    </submittedName>
</protein>
<accession>A0AB40BT03</accession>
<dbReference type="PANTHER" id="PTHR31147">
    <property type="entry name" value="ACYL TRANSFERASE 4"/>
    <property type="match status" value="1"/>
</dbReference>
<gene>
    <name evidence="3" type="primary">LOC120266973</name>
</gene>
<dbReference type="RefSeq" id="XP_039130571.1">
    <property type="nucleotide sequence ID" value="XM_039274637.1"/>
</dbReference>
<evidence type="ECO:0000313" key="2">
    <source>
        <dbReference type="Proteomes" id="UP001515500"/>
    </source>
</evidence>
<dbReference type="GeneID" id="120266973"/>
<dbReference type="Pfam" id="PF02458">
    <property type="entry name" value="Transferase"/>
    <property type="match status" value="1"/>
</dbReference>
<dbReference type="AlphaFoldDB" id="A0AB40BT03"/>
<dbReference type="GO" id="GO:0016746">
    <property type="term" value="F:acyltransferase activity"/>
    <property type="evidence" value="ECO:0007669"/>
    <property type="project" value="UniProtKB-KW"/>
</dbReference>
<keyword evidence="3" id="KW-0808">Transferase</keyword>
<dbReference type="PANTHER" id="PTHR31147:SF25">
    <property type="entry name" value="HXXXD-TYPE ACYL-TRANSFERASE FAMILY PROTEIN"/>
    <property type="match status" value="1"/>
</dbReference>
<dbReference type="Proteomes" id="UP001515500">
    <property type="component" value="Chromosome 8"/>
</dbReference>
<reference evidence="3" key="1">
    <citation type="submission" date="2025-08" db="UniProtKB">
        <authorList>
            <consortium name="RefSeq"/>
        </authorList>
    </citation>
    <scope>IDENTIFICATION</scope>
</reference>
<dbReference type="InterPro" id="IPR050898">
    <property type="entry name" value="Plant_acyltransferase"/>
</dbReference>
<keyword evidence="3" id="KW-0012">Acyltransferase</keyword>
<dbReference type="InterPro" id="IPR023213">
    <property type="entry name" value="CAT-like_dom_sf"/>
</dbReference>
<organism evidence="2 3">
    <name type="scientific">Dioscorea cayennensis subsp. rotundata</name>
    <name type="common">White Guinea yam</name>
    <name type="synonym">Dioscorea rotundata</name>
    <dbReference type="NCBI Taxonomy" id="55577"/>
    <lineage>
        <taxon>Eukaryota</taxon>
        <taxon>Viridiplantae</taxon>
        <taxon>Streptophyta</taxon>
        <taxon>Embryophyta</taxon>
        <taxon>Tracheophyta</taxon>
        <taxon>Spermatophyta</taxon>
        <taxon>Magnoliopsida</taxon>
        <taxon>Liliopsida</taxon>
        <taxon>Dioscoreales</taxon>
        <taxon>Dioscoreaceae</taxon>
        <taxon>Dioscorea</taxon>
    </lineage>
</organism>
<dbReference type="Gene3D" id="3.30.559.10">
    <property type="entry name" value="Chloramphenicol acetyltransferase-like domain"/>
    <property type="match status" value="2"/>
</dbReference>
<name>A0AB40BT03_DIOCR</name>
<comment type="similarity">
    <text evidence="1">Belongs to the plant acyltransferase family.</text>
</comment>
<evidence type="ECO:0000313" key="3">
    <source>
        <dbReference type="RefSeq" id="XP_039130571.1"/>
    </source>
</evidence>
<proteinExistence type="inferred from homology"/>
<sequence>MATTLNDLIPIEKENIIMVKPSQPTPSPLLSLSTIDNDPNLELICQTIYVYKSNETKLDPTSIIKQGLEKSLVEFYPLAGRLKRYSEDNKLKVKCNGEGVPFLSATTTCTLSSLNYFYDVSVDIAKKFVLQFESQSEDGIHPLMFQVTRFSCGGFTVGMGLSHSICDGFGASQFFRGVAELAAGKLELSVKPVWERERLLANPNEEPLHFPYSKDSLACSPHLPCNDLLHASFDVKADSIQKLKLELSSDTIKLGSDTITTLEALGGFVWRARIRALEMNSDGKVQFSLAIGMRNLLDPALNKGYYGNAFIGSHVFMDGKELCEGPLSRVAWLIKESKRRAMRKEYLGPYLGMMERFNQENKKVEASGAATVLTDWRHMGLSGVDFGWNNSVNVVPVPWRMFGHVDLVVFMPPFGLDPAMKGGVRVLVCLPRVAMAKFKEEMATLSTVV</sequence>
<evidence type="ECO:0000256" key="1">
    <source>
        <dbReference type="ARBA" id="ARBA00009861"/>
    </source>
</evidence>